<dbReference type="InterPro" id="IPR003018">
    <property type="entry name" value="GAF"/>
</dbReference>
<dbReference type="InterPro" id="IPR029016">
    <property type="entry name" value="GAF-like_dom_sf"/>
</dbReference>
<gene>
    <name evidence="3" type="ORF">GCM10025881_37490</name>
</gene>
<accession>A0ABQ6KE95</accession>
<sequence length="387" mass="40829">MASVEEISFPDAPRSELEQTIEELVERAQRVLATQGRLRSLLRANRVVIEQLDIEEVLKHIVEAAIDLVDARYGALGVIGPDGFLERFIHVGMSGELAAKVGDLPHGVGILGAVIHDAAPIRLEHLHDDPRSSGFPAHHPPMDAFLGVPIRVRDDVFGNLYLTDPAAGRFTPEDEELVSVLAATAGIAIENARLFDEVKVRERWANARAEVTAAMLSDDVDALDVIVRRVADVMDAALACVVTPEADGSLVVSAVEGALADGVRGRHFAAEGSLAGQVIASGTMLTTSGQPAGAQFESQPEVGPTLVVPLSASGTVLGALAVSRAPERTGSRTSTSTERPNSPARQALRCNSCKRAWTGNSWSASRTARASPAICTTTSSSDCSAPD</sequence>
<dbReference type="Pfam" id="PF13185">
    <property type="entry name" value="GAF_2"/>
    <property type="match status" value="2"/>
</dbReference>
<feature type="region of interest" description="Disordered" evidence="1">
    <location>
        <begin position="323"/>
        <end position="347"/>
    </location>
</feature>
<evidence type="ECO:0000313" key="3">
    <source>
        <dbReference type="EMBL" id="GMA96925.1"/>
    </source>
</evidence>
<keyword evidence="4" id="KW-1185">Reference proteome</keyword>
<protein>
    <recommendedName>
        <fullName evidence="2">GAF domain-containing protein</fullName>
    </recommendedName>
</protein>
<evidence type="ECO:0000259" key="2">
    <source>
        <dbReference type="SMART" id="SM00065"/>
    </source>
</evidence>
<evidence type="ECO:0000256" key="1">
    <source>
        <dbReference type="SAM" id="MobiDB-lite"/>
    </source>
</evidence>
<feature type="domain" description="GAF" evidence="2">
    <location>
        <begin position="53"/>
        <end position="199"/>
    </location>
</feature>
<organism evidence="3 4">
    <name type="scientific">Pseudolysinimonas kribbensis</name>
    <dbReference type="NCBI Taxonomy" id="433641"/>
    <lineage>
        <taxon>Bacteria</taxon>
        <taxon>Bacillati</taxon>
        <taxon>Actinomycetota</taxon>
        <taxon>Actinomycetes</taxon>
        <taxon>Micrococcales</taxon>
        <taxon>Microbacteriaceae</taxon>
        <taxon>Pseudolysinimonas</taxon>
    </lineage>
</organism>
<dbReference type="SMART" id="SM00065">
    <property type="entry name" value="GAF"/>
    <property type="match status" value="1"/>
</dbReference>
<dbReference type="RefSeq" id="WP_431311824.1">
    <property type="nucleotide sequence ID" value="NZ_BSVB01000001.1"/>
</dbReference>
<proteinExistence type="predicted"/>
<dbReference type="SUPFAM" id="SSF55781">
    <property type="entry name" value="GAF domain-like"/>
    <property type="match status" value="2"/>
</dbReference>
<name>A0ABQ6KE95_9MICO</name>
<dbReference type="Gene3D" id="3.30.450.40">
    <property type="match status" value="2"/>
</dbReference>
<reference evidence="4" key="1">
    <citation type="journal article" date="2019" name="Int. J. Syst. Evol. Microbiol.">
        <title>The Global Catalogue of Microorganisms (GCM) 10K type strain sequencing project: providing services to taxonomists for standard genome sequencing and annotation.</title>
        <authorList>
            <consortium name="The Broad Institute Genomics Platform"/>
            <consortium name="The Broad Institute Genome Sequencing Center for Infectious Disease"/>
            <person name="Wu L."/>
            <person name="Ma J."/>
        </authorList>
    </citation>
    <scope>NUCLEOTIDE SEQUENCE [LARGE SCALE GENOMIC DNA]</scope>
    <source>
        <strain evidence="4">NBRC 108894</strain>
    </source>
</reference>
<evidence type="ECO:0000313" key="4">
    <source>
        <dbReference type="Proteomes" id="UP001157034"/>
    </source>
</evidence>
<dbReference type="Proteomes" id="UP001157034">
    <property type="component" value="Unassembled WGS sequence"/>
</dbReference>
<dbReference type="EMBL" id="BSVB01000001">
    <property type="protein sequence ID" value="GMA96925.1"/>
    <property type="molecule type" value="Genomic_DNA"/>
</dbReference>
<feature type="region of interest" description="Disordered" evidence="1">
    <location>
        <begin position="361"/>
        <end position="387"/>
    </location>
</feature>
<comment type="caution">
    <text evidence="3">The sequence shown here is derived from an EMBL/GenBank/DDBJ whole genome shotgun (WGS) entry which is preliminary data.</text>
</comment>